<dbReference type="AlphaFoldDB" id="A0A9P7Y918"/>
<comment type="caution">
    <text evidence="3">The sequence shown here is derived from an EMBL/GenBank/DDBJ whole genome shotgun (WGS) entry which is preliminary data.</text>
</comment>
<accession>A0A9P7Y918</accession>
<feature type="compositionally biased region" description="Low complexity" evidence="1">
    <location>
        <begin position="179"/>
        <end position="193"/>
    </location>
</feature>
<evidence type="ECO:0000256" key="1">
    <source>
        <dbReference type="SAM" id="MobiDB-lite"/>
    </source>
</evidence>
<dbReference type="EMBL" id="MU251779">
    <property type="protein sequence ID" value="KAG9229359.1"/>
    <property type="molecule type" value="Genomic_DNA"/>
</dbReference>
<sequence length="356" mass="39409">MGRIKAHLTFLVKASLRVVCPSLVFRARVEEEDCRGVLGKTTAGRWLGPVPISYVLHAYRFEASPPPSPYSRAHTCTSCTCACKYTFLSALWKILAFVSKAAASPVLYIGPVQTVVVQFKGTASSVAARRCKVSILILPTCSLAVIWCQVHNGTCPLPLPLSRHRNRKLQSQAKEKFLSPQFPTSSPPQSHTSRSPHHHITISPNQQLQTPNHGPSKHSSKALILIGSPPRVFPRLALRPLASEQWLSDRSSSALSLLREKPSCRYREDRSSASGRVRLIGRETLSFRASCGVGSRERWSRRDGFCWLCFLLSFRVEECGCEREEGGLAVWHTMFVGKGAGVVERQGKRPKGHGCQ</sequence>
<feature type="signal peptide" evidence="2">
    <location>
        <begin position="1"/>
        <end position="21"/>
    </location>
</feature>
<feature type="compositionally biased region" description="Polar residues" evidence="1">
    <location>
        <begin position="202"/>
        <end position="213"/>
    </location>
</feature>
<evidence type="ECO:0000313" key="4">
    <source>
        <dbReference type="Proteomes" id="UP000824998"/>
    </source>
</evidence>
<organism evidence="3 4">
    <name type="scientific">Amylocarpus encephaloides</name>
    <dbReference type="NCBI Taxonomy" id="45428"/>
    <lineage>
        <taxon>Eukaryota</taxon>
        <taxon>Fungi</taxon>
        <taxon>Dikarya</taxon>
        <taxon>Ascomycota</taxon>
        <taxon>Pezizomycotina</taxon>
        <taxon>Leotiomycetes</taxon>
        <taxon>Helotiales</taxon>
        <taxon>Helotiales incertae sedis</taxon>
        <taxon>Amylocarpus</taxon>
    </lineage>
</organism>
<gene>
    <name evidence="3" type="ORF">BJ875DRAFT_200566</name>
</gene>
<dbReference type="Proteomes" id="UP000824998">
    <property type="component" value="Unassembled WGS sequence"/>
</dbReference>
<reference evidence="3" key="1">
    <citation type="journal article" date="2021" name="IMA Fungus">
        <title>Genomic characterization of three marine fungi, including Emericellopsis atlantica sp. nov. with signatures of a generalist lifestyle and marine biomass degradation.</title>
        <authorList>
            <person name="Hagestad O.C."/>
            <person name="Hou L."/>
            <person name="Andersen J.H."/>
            <person name="Hansen E.H."/>
            <person name="Altermark B."/>
            <person name="Li C."/>
            <person name="Kuhnert E."/>
            <person name="Cox R.J."/>
            <person name="Crous P.W."/>
            <person name="Spatafora J.W."/>
            <person name="Lail K."/>
            <person name="Amirebrahimi M."/>
            <person name="Lipzen A."/>
            <person name="Pangilinan J."/>
            <person name="Andreopoulos W."/>
            <person name="Hayes R.D."/>
            <person name="Ng V."/>
            <person name="Grigoriev I.V."/>
            <person name="Jackson S.A."/>
            <person name="Sutton T.D.S."/>
            <person name="Dobson A.D.W."/>
            <person name="Rama T."/>
        </authorList>
    </citation>
    <scope>NUCLEOTIDE SEQUENCE</scope>
    <source>
        <strain evidence="3">TRa018bII</strain>
    </source>
</reference>
<name>A0A9P7Y918_9HELO</name>
<proteinExistence type="predicted"/>
<feature type="chain" id="PRO_5040239218" evidence="2">
    <location>
        <begin position="22"/>
        <end position="356"/>
    </location>
</feature>
<keyword evidence="2" id="KW-0732">Signal</keyword>
<feature type="region of interest" description="Disordered" evidence="1">
    <location>
        <begin position="176"/>
        <end position="220"/>
    </location>
</feature>
<keyword evidence="4" id="KW-1185">Reference proteome</keyword>
<protein>
    <submittedName>
        <fullName evidence="3">Uncharacterized protein</fullName>
    </submittedName>
</protein>
<evidence type="ECO:0000256" key="2">
    <source>
        <dbReference type="SAM" id="SignalP"/>
    </source>
</evidence>
<evidence type="ECO:0000313" key="3">
    <source>
        <dbReference type="EMBL" id="KAG9229359.1"/>
    </source>
</evidence>